<evidence type="ECO:0000313" key="1">
    <source>
        <dbReference type="EMBL" id="OAI15612.1"/>
    </source>
</evidence>
<sequence>MTQPIQLASERLWRAIPEAQRKMILQSVWCSQCRGSTTIIDYAVIADDVGILLDGKCQTCGAQVRRVVD</sequence>
<dbReference type="OrthoDB" id="5916960at2"/>
<accession>A0A177NCR3</accession>
<evidence type="ECO:0000313" key="2">
    <source>
        <dbReference type="Proteomes" id="UP000078476"/>
    </source>
</evidence>
<organism evidence="1 2">
    <name type="scientific">Methylomonas lenta</name>
    <dbReference type="NCBI Taxonomy" id="980561"/>
    <lineage>
        <taxon>Bacteria</taxon>
        <taxon>Pseudomonadati</taxon>
        <taxon>Pseudomonadota</taxon>
        <taxon>Gammaproteobacteria</taxon>
        <taxon>Methylococcales</taxon>
        <taxon>Methylococcaceae</taxon>
        <taxon>Methylomonas</taxon>
    </lineage>
</organism>
<reference evidence="1 2" key="1">
    <citation type="submission" date="2016-03" db="EMBL/GenBank/DDBJ databases">
        <authorList>
            <person name="Ploux O."/>
        </authorList>
    </citation>
    <scope>NUCLEOTIDE SEQUENCE [LARGE SCALE GENOMIC DNA]</scope>
    <source>
        <strain evidence="1 2">R-45370</strain>
    </source>
</reference>
<comment type="caution">
    <text evidence="1">The sequence shown here is derived from an EMBL/GenBank/DDBJ whole genome shotgun (WGS) entry which is preliminary data.</text>
</comment>
<gene>
    <name evidence="1" type="ORF">A1359_09365</name>
</gene>
<dbReference type="RefSeq" id="WP_066982068.1">
    <property type="nucleotide sequence ID" value="NZ_LUUI01000101.1"/>
</dbReference>
<protein>
    <submittedName>
        <fullName evidence="1">Uncharacterized protein</fullName>
    </submittedName>
</protein>
<dbReference type="AlphaFoldDB" id="A0A177NCR3"/>
<proteinExistence type="predicted"/>
<dbReference type="EMBL" id="LUUI01000101">
    <property type="protein sequence ID" value="OAI15612.1"/>
    <property type="molecule type" value="Genomic_DNA"/>
</dbReference>
<name>A0A177NCR3_9GAMM</name>
<keyword evidence="2" id="KW-1185">Reference proteome</keyword>
<dbReference type="STRING" id="980561.A1359_09365"/>
<dbReference type="Proteomes" id="UP000078476">
    <property type="component" value="Unassembled WGS sequence"/>
</dbReference>